<dbReference type="InterPro" id="IPR012904">
    <property type="entry name" value="OGG_N"/>
</dbReference>
<evidence type="ECO:0000256" key="7">
    <source>
        <dbReference type="ARBA" id="ARBA00023268"/>
    </source>
</evidence>
<keyword evidence="8" id="KW-0326">Glycosidase</keyword>
<reference evidence="11 12" key="1">
    <citation type="submission" date="2023-08" db="EMBL/GenBank/DDBJ databases">
        <title>Helicovermis profunda gen. nov., sp. nov., a novel mesophilic, fermentative bacterium within the Bacillota from a deep-sea hydrothermal vent chimney.</title>
        <authorList>
            <person name="Miyazaki U."/>
            <person name="Mizutani D."/>
            <person name="Hashimoto Y."/>
            <person name="Tame A."/>
            <person name="Sawayama S."/>
            <person name="Miyazaki J."/>
            <person name="Takai K."/>
            <person name="Nakagawa S."/>
        </authorList>
    </citation>
    <scope>NUCLEOTIDE SEQUENCE [LARGE SCALE GENOMIC DNA]</scope>
    <source>
        <strain evidence="11 12">S502</strain>
    </source>
</reference>
<evidence type="ECO:0000313" key="12">
    <source>
        <dbReference type="Proteomes" id="UP001321786"/>
    </source>
</evidence>
<comment type="similarity">
    <text evidence="1">Belongs to the type-1 OGG1 family.</text>
</comment>
<proteinExistence type="inferred from homology"/>
<dbReference type="InterPro" id="IPR052054">
    <property type="entry name" value="Oxidative_DNA_repair_enzyme"/>
</dbReference>
<dbReference type="GO" id="GO:0006284">
    <property type="term" value="P:base-excision repair"/>
    <property type="evidence" value="ECO:0007669"/>
    <property type="project" value="InterPro"/>
</dbReference>
<dbReference type="SUPFAM" id="SSF48150">
    <property type="entry name" value="DNA-glycosylase"/>
    <property type="match status" value="1"/>
</dbReference>
<dbReference type="EMBL" id="AP028654">
    <property type="protein sequence ID" value="BEP27962.1"/>
    <property type="molecule type" value="Genomic_DNA"/>
</dbReference>
<dbReference type="PANTHER" id="PTHR10242">
    <property type="entry name" value="8-OXOGUANINE DNA GLYCOSYLASE"/>
    <property type="match status" value="1"/>
</dbReference>
<protein>
    <recommendedName>
        <fullName evidence="2">DNA-(apurinic or apyrimidinic site) lyase</fullName>
        <ecNumber evidence="2">4.2.99.18</ecNumber>
    </recommendedName>
</protein>
<dbReference type="SUPFAM" id="SSF55945">
    <property type="entry name" value="TATA-box binding protein-like"/>
    <property type="match status" value="1"/>
</dbReference>
<dbReference type="InterPro" id="IPR003265">
    <property type="entry name" value="HhH-GPD_domain"/>
</dbReference>
<dbReference type="Gene3D" id="3.30.310.260">
    <property type="match status" value="1"/>
</dbReference>
<evidence type="ECO:0000256" key="5">
    <source>
        <dbReference type="ARBA" id="ARBA00023204"/>
    </source>
</evidence>
<dbReference type="Gene3D" id="1.10.340.30">
    <property type="entry name" value="Hypothetical protein, domain 2"/>
    <property type="match status" value="1"/>
</dbReference>
<dbReference type="InterPro" id="IPR023170">
    <property type="entry name" value="HhH_base_excis_C"/>
</dbReference>
<dbReference type="GO" id="GO:0140078">
    <property type="term" value="F:class I DNA-(apurinic or apyrimidinic site) endonuclease activity"/>
    <property type="evidence" value="ECO:0007669"/>
    <property type="project" value="UniProtKB-EC"/>
</dbReference>
<dbReference type="Proteomes" id="UP001321786">
    <property type="component" value="Chromosome"/>
</dbReference>
<comment type="catalytic activity">
    <reaction evidence="9">
        <text>2'-deoxyribonucleotide-(2'-deoxyribose 5'-phosphate)-2'-deoxyribonucleotide-DNA = a 3'-end 2'-deoxyribonucleotide-(2,3-dehydro-2,3-deoxyribose 5'-phosphate)-DNA + a 5'-end 5'-phospho-2'-deoxyribonucleoside-DNA + H(+)</text>
        <dbReference type="Rhea" id="RHEA:66592"/>
        <dbReference type="Rhea" id="RHEA-COMP:13180"/>
        <dbReference type="Rhea" id="RHEA-COMP:16897"/>
        <dbReference type="Rhea" id="RHEA-COMP:17067"/>
        <dbReference type="ChEBI" id="CHEBI:15378"/>
        <dbReference type="ChEBI" id="CHEBI:136412"/>
        <dbReference type="ChEBI" id="CHEBI:157695"/>
        <dbReference type="ChEBI" id="CHEBI:167181"/>
        <dbReference type="EC" id="4.2.99.18"/>
    </reaction>
</comment>
<dbReference type="Pfam" id="PF07934">
    <property type="entry name" value="OGG_N"/>
    <property type="match status" value="1"/>
</dbReference>
<accession>A0AAU9EBN5</accession>
<evidence type="ECO:0000256" key="8">
    <source>
        <dbReference type="ARBA" id="ARBA00023295"/>
    </source>
</evidence>
<evidence type="ECO:0000256" key="9">
    <source>
        <dbReference type="ARBA" id="ARBA00044632"/>
    </source>
</evidence>
<dbReference type="GO" id="GO:0003684">
    <property type="term" value="F:damaged DNA binding"/>
    <property type="evidence" value="ECO:0007669"/>
    <property type="project" value="InterPro"/>
</dbReference>
<dbReference type="RefSeq" id="WP_338536319.1">
    <property type="nucleotide sequence ID" value="NZ_AP028654.1"/>
</dbReference>
<keyword evidence="5" id="KW-0234">DNA repair</keyword>
<keyword evidence="7" id="KW-0511">Multifunctional enzyme</keyword>
<keyword evidence="4" id="KW-0378">Hydrolase</keyword>
<dbReference type="PANTHER" id="PTHR10242:SF2">
    <property type="entry name" value="N-GLYCOSYLASE_DNA LYASE"/>
    <property type="match status" value="1"/>
</dbReference>
<feature type="domain" description="HhH-GPD" evidence="10">
    <location>
        <begin position="122"/>
        <end position="285"/>
    </location>
</feature>
<evidence type="ECO:0000256" key="6">
    <source>
        <dbReference type="ARBA" id="ARBA00023239"/>
    </source>
</evidence>
<evidence type="ECO:0000259" key="10">
    <source>
        <dbReference type="SMART" id="SM00478"/>
    </source>
</evidence>
<dbReference type="CDD" id="cd00056">
    <property type="entry name" value="ENDO3c"/>
    <property type="match status" value="1"/>
</dbReference>
<keyword evidence="3" id="KW-0227">DNA damage</keyword>
<sequence>MKYYYLDKEVIVENLKNFNLKHIFECGQAFRWKLEEDESYTFIIKNKIINVYEKGNKVIFRNITLDDFENLLIDYFDLKTDYGVIKKNLEKIDNNLKKAIEFGYGIRILNQDKIEMIISFIISANNRIPMIKRAIENLSEKFGIYIGKYKGRDYYQFPDLEVLANQDIENLRVSGVGFRDKYISKTSKMLVEKIITLEEIKNLPKDELKKELTKLSGVGPKVADCVMLFSFNKRNSFPIDTWVKKVMEHFYLGEDTTFKEIEKYSKDYFGELAGYAQQYLFYYARENKI</sequence>
<dbReference type="Gene3D" id="1.10.1670.10">
    <property type="entry name" value="Helix-hairpin-Helix base-excision DNA repair enzymes (C-terminal)"/>
    <property type="match status" value="1"/>
</dbReference>
<dbReference type="InterPro" id="IPR011257">
    <property type="entry name" value="DNA_glycosylase"/>
</dbReference>
<dbReference type="EC" id="4.2.99.18" evidence="2"/>
<gene>
    <name evidence="11" type="ORF">HLPR_02930</name>
</gene>
<dbReference type="Pfam" id="PF00730">
    <property type="entry name" value="HhH-GPD"/>
    <property type="match status" value="1"/>
</dbReference>
<keyword evidence="6" id="KW-0456">Lyase</keyword>
<keyword evidence="12" id="KW-1185">Reference proteome</keyword>
<evidence type="ECO:0000256" key="1">
    <source>
        <dbReference type="ARBA" id="ARBA00010679"/>
    </source>
</evidence>
<evidence type="ECO:0000313" key="11">
    <source>
        <dbReference type="EMBL" id="BEP27962.1"/>
    </source>
</evidence>
<dbReference type="GO" id="GO:0006289">
    <property type="term" value="P:nucleotide-excision repair"/>
    <property type="evidence" value="ECO:0007669"/>
    <property type="project" value="InterPro"/>
</dbReference>
<evidence type="ECO:0000256" key="4">
    <source>
        <dbReference type="ARBA" id="ARBA00022801"/>
    </source>
</evidence>
<dbReference type="SMART" id="SM00478">
    <property type="entry name" value="ENDO3c"/>
    <property type="match status" value="1"/>
</dbReference>
<evidence type="ECO:0000256" key="3">
    <source>
        <dbReference type="ARBA" id="ARBA00022763"/>
    </source>
</evidence>
<name>A0AAU9EBN5_9FIRM</name>
<dbReference type="KEGG" id="hprf:HLPR_02930"/>
<organism evidence="11 12">
    <name type="scientific">Helicovermis profundi</name>
    <dbReference type="NCBI Taxonomy" id="3065157"/>
    <lineage>
        <taxon>Bacteria</taxon>
        <taxon>Bacillati</taxon>
        <taxon>Bacillota</taxon>
        <taxon>Clostridia</taxon>
        <taxon>Helicovermis</taxon>
    </lineage>
</organism>
<dbReference type="AlphaFoldDB" id="A0AAU9EBN5"/>
<evidence type="ECO:0000256" key="2">
    <source>
        <dbReference type="ARBA" id="ARBA00012720"/>
    </source>
</evidence>
<dbReference type="GO" id="GO:0008534">
    <property type="term" value="F:oxidized purine nucleobase lesion DNA N-glycosylase activity"/>
    <property type="evidence" value="ECO:0007669"/>
    <property type="project" value="InterPro"/>
</dbReference>